<dbReference type="PANTHER" id="PTHR30537:SF74">
    <property type="entry name" value="HTH-TYPE TRANSCRIPTIONAL REGULATOR TRPI"/>
    <property type="match status" value="1"/>
</dbReference>
<feature type="domain" description="HTH lysR-type" evidence="5">
    <location>
        <begin position="9"/>
        <end position="66"/>
    </location>
</feature>
<dbReference type="Pfam" id="PF00126">
    <property type="entry name" value="HTH_1"/>
    <property type="match status" value="1"/>
</dbReference>
<keyword evidence="7" id="KW-1185">Reference proteome</keyword>
<evidence type="ECO:0000313" key="7">
    <source>
        <dbReference type="Proteomes" id="UP000478183"/>
    </source>
</evidence>
<accession>A0A6L6J8H5</accession>
<evidence type="ECO:0000256" key="1">
    <source>
        <dbReference type="ARBA" id="ARBA00009437"/>
    </source>
</evidence>
<dbReference type="GO" id="GO:0006351">
    <property type="term" value="P:DNA-templated transcription"/>
    <property type="evidence" value="ECO:0007669"/>
    <property type="project" value="TreeGrafter"/>
</dbReference>
<evidence type="ECO:0000256" key="3">
    <source>
        <dbReference type="ARBA" id="ARBA00023125"/>
    </source>
</evidence>
<dbReference type="PRINTS" id="PR00039">
    <property type="entry name" value="HTHLYSR"/>
</dbReference>
<dbReference type="Pfam" id="PF03466">
    <property type="entry name" value="LysR_substrate"/>
    <property type="match status" value="1"/>
</dbReference>
<dbReference type="GO" id="GO:0043565">
    <property type="term" value="F:sequence-specific DNA binding"/>
    <property type="evidence" value="ECO:0007669"/>
    <property type="project" value="TreeGrafter"/>
</dbReference>
<comment type="caution">
    <text evidence="6">The sequence shown here is derived from an EMBL/GenBank/DDBJ whole genome shotgun (WGS) entry which is preliminary data.</text>
</comment>
<dbReference type="InterPro" id="IPR036388">
    <property type="entry name" value="WH-like_DNA-bd_sf"/>
</dbReference>
<dbReference type="SUPFAM" id="SSF53850">
    <property type="entry name" value="Periplasmic binding protein-like II"/>
    <property type="match status" value="1"/>
</dbReference>
<dbReference type="InterPro" id="IPR000847">
    <property type="entry name" value="LysR_HTH_N"/>
</dbReference>
<name>A0A6L6J8H5_9RHOB</name>
<dbReference type="InterPro" id="IPR005119">
    <property type="entry name" value="LysR_subst-bd"/>
</dbReference>
<gene>
    <name evidence="6" type="ORF">GL286_12000</name>
</gene>
<dbReference type="PROSITE" id="PS50931">
    <property type="entry name" value="HTH_LYSR"/>
    <property type="match status" value="1"/>
</dbReference>
<sequence>MRKIRRQIPSMNALFAFEAAGRLRNFSRASEELNVTPAAVSRMMQRLEENLGTALFHRAGAGVTLSESGRLLFDATSRAVTQIEAALIEIEDRSLGVDTVTISVSTAFTTHWLMPRMMKFKAAFPSVDLRFQLLMGPLSGSVDDVDFGMRFLRAREPRLRVFPIMPEVLIPICSPAYRKMRDGKVGDGETLIKLSEGEPYSPHDLVSGSDLIAANPLIFADYAIVVQAALLGQGIAWGWLSVVGHWMRHGDLVPANMRRQITPRQCCFVQTEGKPLRPVVEQVRDWIITELRSDYAEVRRMFPALEIPELGDNVL</sequence>
<dbReference type="PANTHER" id="PTHR30537">
    <property type="entry name" value="HTH-TYPE TRANSCRIPTIONAL REGULATOR"/>
    <property type="match status" value="1"/>
</dbReference>
<dbReference type="OrthoDB" id="9804958at2"/>
<dbReference type="AlphaFoldDB" id="A0A6L6J8H5"/>
<keyword evidence="4" id="KW-0804">Transcription</keyword>
<reference evidence="6 7" key="1">
    <citation type="submission" date="2019-11" db="EMBL/GenBank/DDBJ databases">
        <authorList>
            <person name="Dong K."/>
        </authorList>
    </citation>
    <scope>NUCLEOTIDE SEQUENCE [LARGE SCALE GENOMIC DNA]</scope>
    <source>
        <strain evidence="6 7">NBRC 111993</strain>
    </source>
</reference>
<evidence type="ECO:0000256" key="2">
    <source>
        <dbReference type="ARBA" id="ARBA00023015"/>
    </source>
</evidence>
<dbReference type="Proteomes" id="UP000478183">
    <property type="component" value="Unassembled WGS sequence"/>
</dbReference>
<evidence type="ECO:0000256" key="4">
    <source>
        <dbReference type="ARBA" id="ARBA00023163"/>
    </source>
</evidence>
<dbReference type="GO" id="GO:0003700">
    <property type="term" value="F:DNA-binding transcription factor activity"/>
    <property type="evidence" value="ECO:0007669"/>
    <property type="project" value="InterPro"/>
</dbReference>
<keyword evidence="2" id="KW-0805">Transcription regulation</keyword>
<dbReference type="EMBL" id="WMIE01000006">
    <property type="protein sequence ID" value="MTH78453.1"/>
    <property type="molecule type" value="Genomic_DNA"/>
</dbReference>
<organism evidence="6 7">
    <name type="scientific">Paracoccus aestuariivivens</name>
    <dbReference type="NCBI Taxonomy" id="1820333"/>
    <lineage>
        <taxon>Bacteria</taxon>
        <taxon>Pseudomonadati</taxon>
        <taxon>Pseudomonadota</taxon>
        <taxon>Alphaproteobacteria</taxon>
        <taxon>Rhodobacterales</taxon>
        <taxon>Paracoccaceae</taxon>
        <taxon>Paracoccus</taxon>
    </lineage>
</organism>
<comment type="similarity">
    <text evidence="1">Belongs to the LysR transcriptional regulatory family.</text>
</comment>
<dbReference type="Gene3D" id="3.40.190.10">
    <property type="entry name" value="Periplasmic binding protein-like II"/>
    <property type="match status" value="2"/>
</dbReference>
<evidence type="ECO:0000313" key="6">
    <source>
        <dbReference type="EMBL" id="MTH78453.1"/>
    </source>
</evidence>
<protein>
    <submittedName>
        <fullName evidence="6">LysR family transcriptional regulator</fullName>
    </submittedName>
</protein>
<dbReference type="Gene3D" id="1.10.10.10">
    <property type="entry name" value="Winged helix-like DNA-binding domain superfamily/Winged helix DNA-binding domain"/>
    <property type="match status" value="1"/>
</dbReference>
<evidence type="ECO:0000259" key="5">
    <source>
        <dbReference type="PROSITE" id="PS50931"/>
    </source>
</evidence>
<dbReference type="SUPFAM" id="SSF46785">
    <property type="entry name" value="Winged helix' DNA-binding domain"/>
    <property type="match status" value="1"/>
</dbReference>
<proteinExistence type="inferred from homology"/>
<dbReference type="InterPro" id="IPR058163">
    <property type="entry name" value="LysR-type_TF_proteobact-type"/>
</dbReference>
<keyword evidence="3" id="KW-0238">DNA-binding</keyword>
<dbReference type="InterPro" id="IPR036390">
    <property type="entry name" value="WH_DNA-bd_sf"/>
</dbReference>